<dbReference type="GO" id="GO:0015833">
    <property type="term" value="P:peptide transport"/>
    <property type="evidence" value="ECO:0007669"/>
    <property type="project" value="TreeGrafter"/>
</dbReference>
<dbReference type="GO" id="GO:1904680">
    <property type="term" value="F:peptide transmembrane transporter activity"/>
    <property type="evidence" value="ECO:0007669"/>
    <property type="project" value="TreeGrafter"/>
</dbReference>
<organism evidence="6 7">
    <name type="scientific">Micromonospora haikouensis</name>
    <dbReference type="NCBI Taxonomy" id="686309"/>
    <lineage>
        <taxon>Bacteria</taxon>
        <taxon>Bacillati</taxon>
        <taxon>Actinomycetota</taxon>
        <taxon>Actinomycetes</taxon>
        <taxon>Micromonosporales</taxon>
        <taxon>Micromonosporaceae</taxon>
        <taxon>Micromonospora</taxon>
    </lineage>
</organism>
<dbReference type="OrthoDB" id="9796817at2"/>
<proteinExistence type="inferred from homology"/>
<feature type="domain" description="Solute-binding protein family 5" evidence="5">
    <location>
        <begin position="81"/>
        <end position="473"/>
    </location>
</feature>
<dbReference type="Gene3D" id="3.10.105.10">
    <property type="entry name" value="Dipeptide-binding Protein, Domain 3"/>
    <property type="match status" value="1"/>
</dbReference>
<keyword evidence="7" id="KW-1185">Reference proteome</keyword>
<dbReference type="PANTHER" id="PTHR30290:SF9">
    <property type="entry name" value="OLIGOPEPTIDE-BINDING PROTEIN APPA"/>
    <property type="match status" value="1"/>
</dbReference>
<dbReference type="GeneID" id="301305707"/>
<sequence length="554" mass="60277">MRAPRPKVAVAAVAVAALAVAGCAESNRDDNSGGSKKDTMVFGVAGDPKVLDPSFASDGESLRVARQVFETLVRPEEGGTKVTPGLAESWTPDAAGTTWTFKLRSGVKFHDGTDFNAEAVCANFDRWYNAKGLMQSPDVTAYWQDVMGGFAKNEDPELPPSLFKSCTAKDATTVDLAFTRVSSKIPAALMLPSFSIHSPKALQQYDASNVGGTAEDIKYPPYATEHPTGTGPFKFKSWDVANKTLTIERNDDYYGTKAKLKTLIFKTISDENARKQALRSGDIQGYDLVGPADVEPLKTEGFNVLTRPAFNVLYLAINQKGNPKLADLKVRQAIAHALNRQALVDSKLPPGAKVALNFMPDTVEGFNGDVTKYDYNPEKAKALLAEAGASNLTLKFHYPTEVTRPYMPNPKDIFELLSADLKAVGINVEAIPLKWSPDYLNATTSGTKHDLHFLGWTGDYGDAYNFIGTFFDRPKDEWGFTNAQLFAQFKDADTTADQAARVEKYKALNKAIMDLLPGVPISHSPPAIVFGKDVTGIKASPLTDERFSTGEFKS</sequence>
<evidence type="ECO:0000256" key="2">
    <source>
        <dbReference type="ARBA" id="ARBA00022448"/>
    </source>
</evidence>
<comment type="similarity">
    <text evidence="1">Belongs to the bacterial solute-binding protein 5 family.</text>
</comment>
<protein>
    <submittedName>
        <fullName evidence="6">Peptide ABC transporter substrate-binding protein</fullName>
    </submittedName>
</protein>
<evidence type="ECO:0000256" key="1">
    <source>
        <dbReference type="ARBA" id="ARBA00005695"/>
    </source>
</evidence>
<evidence type="ECO:0000313" key="6">
    <source>
        <dbReference type="EMBL" id="KIR62642.1"/>
    </source>
</evidence>
<dbReference type="Gene3D" id="3.90.76.10">
    <property type="entry name" value="Dipeptide-binding Protein, Domain 1"/>
    <property type="match status" value="1"/>
</dbReference>
<comment type="caution">
    <text evidence="6">The sequence shown here is derived from an EMBL/GenBank/DDBJ whole genome shotgun (WGS) entry which is preliminary data.</text>
</comment>
<dbReference type="InterPro" id="IPR000914">
    <property type="entry name" value="SBP_5_dom"/>
</dbReference>
<dbReference type="EMBL" id="JXSX01000002">
    <property type="protein sequence ID" value="KIR62642.1"/>
    <property type="molecule type" value="Genomic_DNA"/>
</dbReference>
<dbReference type="PANTHER" id="PTHR30290">
    <property type="entry name" value="PERIPLASMIC BINDING COMPONENT OF ABC TRANSPORTER"/>
    <property type="match status" value="1"/>
</dbReference>
<evidence type="ECO:0000256" key="4">
    <source>
        <dbReference type="SAM" id="SignalP"/>
    </source>
</evidence>
<dbReference type="CDD" id="cd08493">
    <property type="entry name" value="PBP2_DppA_like"/>
    <property type="match status" value="1"/>
</dbReference>
<gene>
    <name evidence="6" type="ORF">TK50_16750</name>
</gene>
<feature type="signal peptide" evidence="4">
    <location>
        <begin position="1"/>
        <end position="21"/>
    </location>
</feature>
<dbReference type="GO" id="GO:0043190">
    <property type="term" value="C:ATP-binding cassette (ABC) transporter complex"/>
    <property type="evidence" value="ECO:0007669"/>
    <property type="project" value="InterPro"/>
</dbReference>
<dbReference type="RefSeq" id="WP_043964887.1">
    <property type="nucleotide sequence ID" value="NZ_JBEZEN010000002.1"/>
</dbReference>
<dbReference type="Gene3D" id="3.40.190.10">
    <property type="entry name" value="Periplasmic binding protein-like II"/>
    <property type="match status" value="1"/>
</dbReference>
<keyword evidence="2" id="KW-0813">Transport</keyword>
<accession>A0A0D0UV57</accession>
<reference evidence="6 7" key="1">
    <citation type="submission" date="2015-01" db="EMBL/GenBank/DDBJ databases">
        <title>Sequencing and annotation of Micromonospora carbonacea strain JXNU-1 genome.</title>
        <authorList>
            <person name="Long Z."/>
            <person name="Huang Y."/>
            <person name="Jiang Y."/>
        </authorList>
    </citation>
    <scope>NUCLEOTIDE SEQUENCE [LARGE SCALE GENOMIC DNA]</scope>
    <source>
        <strain evidence="6 7">JXNU-1</strain>
    </source>
</reference>
<dbReference type="InterPro" id="IPR039424">
    <property type="entry name" value="SBP_5"/>
</dbReference>
<dbReference type="PATRIC" id="fig|47853.6.peg.3505"/>
<dbReference type="GO" id="GO:0042597">
    <property type="term" value="C:periplasmic space"/>
    <property type="evidence" value="ECO:0007669"/>
    <property type="project" value="UniProtKB-ARBA"/>
</dbReference>
<dbReference type="Proteomes" id="UP000032254">
    <property type="component" value="Unassembled WGS sequence"/>
</dbReference>
<dbReference type="SUPFAM" id="SSF53850">
    <property type="entry name" value="Periplasmic binding protein-like II"/>
    <property type="match status" value="1"/>
</dbReference>
<feature type="chain" id="PRO_5038520761" evidence="4">
    <location>
        <begin position="22"/>
        <end position="554"/>
    </location>
</feature>
<dbReference type="Pfam" id="PF00496">
    <property type="entry name" value="SBP_bac_5"/>
    <property type="match status" value="1"/>
</dbReference>
<dbReference type="AlphaFoldDB" id="A0A0D0UV57"/>
<dbReference type="PROSITE" id="PS51257">
    <property type="entry name" value="PROKAR_LIPOPROTEIN"/>
    <property type="match status" value="1"/>
</dbReference>
<name>A0A0D0UV57_9ACTN</name>
<dbReference type="InterPro" id="IPR030678">
    <property type="entry name" value="Peptide/Ni-bd"/>
</dbReference>
<evidence type="ECO:0000259" key="5">
    <source>
        <dbReference type="Pfam" id="PF00496"/>
    </source>
</evidence>
<evidence type="ECO:0000313" key="7">
    <source>
        <dbReference type="Proteomes" id="UP000032254"/>
    </source>
</evidence>
<evidence type="ECO:0000256" key="3">
    <source>
        <dbReference type="ARBA" id="ARBA00022729"/>
    </source>
</evidence>
<dbReference type="PIRSF" id="PIRSF002741">
    <property type="entry name" value="MppA"/>
    <property type="match status" value="1"/>
</dbReference>
<keyword evidence="3 4" id="KW-0732">Signal</keyword>